<evidence type="ECO:0008006" key="3">
    <source>
        <dbReference type="Google" id="ProtNLM"/>
    </source>
</evidence>
<name>A0A419RNG6_9SPHN</name>
<keyword evidence="2" id="KW-1185">Reference proteome</keyword>
<sequence length="96" mass="10469">MGKNIHGIGVGLSAPALSELDAFAKEKGVSRSEAARIAIAIGLPMLKLGISINPQRALTILEHTQLALSLIVEREWPEDSDELIRVPMRNVREHHA</sequence>
<dbReference type="RefSeq" id="WP_120049439.1">
    <property type="nucleotide sequence ID" value="NZ_RAHX01000002.1"/>
</dbReference>
<organism evidence="1 2">
    <name type="scientific">Aurantiacibacter aquimixticola</name>
    <dbReference type="NCBI Taxonomy" id="1958945"/>
    <lineage>
        <taxon>Bacteria</taxon>
        <taxon>Pseudomonadati</taxon>
        <taxon>Pseudomonadota</taxon>
        <taxon>Alphaproteobacteria</taxon>
        <taxon>Sphingomonadales</taxon>
        <taxon>Erythrobacteraceae</taxon>
        <taxon>Aurantiacibacter</taxon>
    </lineage>
</organism>
<proteinExistence type="predicted"/>
<reference evidence="1 2" key="1">
    <citation type="journal article" date="2017" name="Int. J. Syst. Evol. Microbiol.">
        <title>Erythrobacter aquimixticola sp. nov., isolated from the junction between the ocean and a freshwater spring.</title>
        <authorList>
            <person name="Park S."/>
            <person name="Jung Y.T."/>
            <person name="Choi S.J."/>
            <person name="Yoon J.H."/>
        </authorList>
    </citation>
    <scope>NUCLEOTIDE SEQUENCE [LARGE SCALE GENOMIC DNA]</scope>
    <source>
        <strain evidence="1 2">JSSK-14</strain>
    </source>
</reference>
<dbReference type="Proteomes" id="UP000285232">
    <property type="component" value="Unassembled WGS sequence"/>
</dbReference>
<dbReference type="AlphaFoldDB" id="A0A419RNG6"/>
<accession>A0A419RNG6</accession>
<comment type="caution">
    <text evidence="1">The sequence shown here is derived from an EMBL/GenBank/DDBJ whole genome shotgun (WGS) entry which is preliminary data.</text>
</comment>
<gene>
    <name evidence="1" type="ORF">D6201_12760</name>
</gene>
<evidence type="ECO:0000313" key="2">
    <source>
        <dbReference type="Proteomes" id="UP000285232"/>
    </source>
</evidence>
<dbReference type="OrthoDB" id="7450222at2"/>
<protein>
    <recommendedName>
        <fullName evidence="3">Ribbon-helix-helix protein, CopG family</fullName>
    </recommendedName>
</protein>
<dbReference type="EMBL" id="RAHX01000002">
    <property type="protein sequence ID" value="RJY06942.1"/>
    <property type="molecule type" value="Genomic_DNA"/>
</dbReference>
<evidence type="ECO:0000313" key="1">
    <source>
        <dbReference type="EMBL" id="RJY06942.1"/>
    </source>
</evidence>